<dbReference type="PANTHER" id="PTHR48081:SF9">
    <property type="entry name" value="CARBOXYLESTERASE"/>
    <property type="match status" value="1"/>
</dbReference>
<gene>
    <name evidence="3" type="ORF">JN10_0371</name>
</gene>
<accession>A0A562UT10</accession>
<dbReference type="InterPro" id="IPR049492">
    <property type="entry name" value="BD-FAE-like_dom"/>
</dbReference>
<reference evidence="3 4" key="1">
    <citation type="submission" date="2019-07" db="EMBL/GenBank/DDBJ databases">
        <title>Genomic Encyclopedia of Archaeal and Bacterial Type Strains, Phase II (KMG-II): from individual species to whole genera.</title>
        <authorList>
            <person name="Goeker M."/>
        </authorList>
    </citation>
    <scope>NUCLEOTIDE SEQUENCE [LARGE SCALE GENOMIC DNA]</scope>
    <source>
        <strain evidence="3 4">ATCC BAA-2084</strain>
    </source>
</reference>
<evidence type="ECO:0000313" key="4">
    <source>
        <dbReference type="Proteomes" id="UP000320547"/>
    </source>
</evidence>
<comment type="caution">
    <text evidence="3">The sequence shown here is derived from an EMBL/GenBank/DDBJ whole genome shotgun (WGS) entry which is preliminary data.</text>
</comment>
<name>A0A562UT10_9SPHN</name>
<proteinExistence type="predicted"/>
<dbReference type="AlphaFoldDB" id="A0A562UT10"/>
<dbReference type="InterPro" id="IPR029058">
    <property type="entry name" value="AB_hydrolase_fold"/>
</dbReference>
<dbReference type="OrthoDB" id="9771666at2"/>
<dbReference type="InterPro" id="IPR050300">
    <property type="entry name" value="GDXG_lipolytic_enzyme"/>
</dbReference>
<dbReference type="Gene3D" id="3.40.50.1820">
    <property type="entry name" value="alpha/beta hydrolase"/>
    <property type="match status" value="1"/>
</dbReference>
<dbReference type="EMBL" id="VLLK01000001">
    <property type="protein sequence ID" value="TWJ08756.1"/>
    <property type="molecule type" value="Genomic_DNA"/>
</dbReference>
<feature type="domain" description="BD-FAE-like" evidence="2">
    <location>
        <begin position="79"/>
        <end position="267"/>
    </location>
</feature>
<evidence type="ECO:0000259" key="2">
    <source>
        <dbReference type="Pfam" id="PF20434"/>
    </source>
</evidence>
<sequence length="323" mass="34661">MARYSACMSEPACVRRRAKLLTVLGSLIALLIAAGLALQIAIWRNGPAVLDAVDRITGGSRGAVLAERVSYGPSDKQYLSVYTPKDPLAEPVPVIVFVHGGSWNKGDPENYGFIGRAFVPEGFVVVLAAYRLHPEAVYPAMIEDTAAAIAWTQANIAKHGGDPSRIVIAGHSAGAYNVAMTALEARWLAEAGGSTAQIAGVVGLAGPYDFYPFDSDSTRASFGHVSQGEVTQPITHVRDDAPPKLLVHGEADTLVKPRNSRELAKRLENSGAKVETLYLKDADHNQPLLALASPWRSKSEVFSAFVEFARKARSSVPVKDEMR</sequence>
<organism evidence="3 4">
    <name type="scientific">Altererythrobacter ishigakiensis</name>
    <dbReference type="NCBI Taxonomy" id="476157"/>
    <lineage>
        <taxon>Bacteria</taxon>
        <taxon>Pseudomonadati</taxon>
        <taxon>Pseudomonadota</taxon>
        <taxon>Alphaproteobacteria</taxon>
        <taxon>Sphingomonadales</taxon>
        <taxon>Erythrobacteraceae</taxon>
        <taxon>Altererythrobacter</taxon>
    </lineage>
</organism>
<keyword evidence="4" id="KW-1185">Reference proteome</keyword>
<dbReference type="Proteomes" id="UP000320547">
    <property type="component" value="Unassembled WGS sequence"/>
</dbReference>
<protein>
    <submittedName>
        <fullName evidence="3">Acetyl esterase/lipase</fullName>
    </submittedName>
</protein>
<dbReference type="SUPFAM" id="SSF53474">
    <property type="entry name" value="alpha/beta-Hydrolases"/>
    <property type="match status" value="1"/>
</dbReference>
<dbReference type="GO" id="GO:0016787">
    <property type="term" value="F:hydrolase activity"/>
    <property type="evidence" value="ECO:0007669"/>
    <property type="project" value="UniProtKB-KW"/>
</dbReference>
<keyword evidence="1" id="KW-0378">Hydrolase</keyword>
<dbReference type="Pfam" id="PF20434">
    <property type="entry name" value="BD-FAE"/>
    <property type="match status" value="1"/>
</dbReference>
<dbReference type="PANTHER" id="PTHR48081">
    <property type="entry name" value="AB HYDROLASE SUPERFAMILY PROTEIN C4A8.06C"/>
    <property type="match status" value="1"/>
</dbReference>
<evidence type="ECO:0000313" key="3">
    <source>
        <dbReference type="EMBL" id="TWJ08756.1"/>
    </source>
</evidence>
<dbReference type="STRING" id="476157.GCA_001663155_00372"/>
<evidence type="ECO:0000256" key="1">
    <source>
        <dbReference type="ARBA" id="ARBA00022801"/>
    </source>
</evidence>